<dbReference type="KEGG" id="vap:Vapar_4576"/>
<dbReference type="GO" id="GO:0043138">
    <property type="term" value="F:3'-5' DNA helicase activity"/>
    <property type="evidence" value="ECO:0007669"/>
    <property type="project" value="TreeGrafter"/>
</dbReference>
<proteinExistence type="predicted"/>
<organism evidence="3">
    <name type="scientific">Variovorax paradoxus (strain S110)</name>
    <dbReference type="NCBI Taxonomy" id="543728"/>
    <lineage>
        <taxon>Bacteria</taxon>
        <taxon>Pseudomonadati</taxon>
        <taxon>Pseudomonadota</taxon>
        <taxon>Betaproteobacteria</taxon>
        <taxon>Burkholderiales</taxon>
        <taxon>Comamonadaceae</taxon>
        <taxon>Variovorax</taxon>
    </lineage>
</organism>
<reference evidence="3" key="1">
    <citation type="submission" date="2009-06" db="EMBL/GenBank/DDBJ databases">
        <title>Complete sequence of chromosome 1 of Variovorax paradoxus S110.</title>
        <authorList>
            <consortium name="US DOE Joint Genome Institute"/>
            <person name="Lucas S."/>
            <person name="Copeland A."/>
            <person name="Lapidus A."/>
            <person name="Glavina del Rio T."/>
            <person name="Tice H."/>
            <person name="Bruce D."/>
            <person name="Goodwin L."/>
            <person name="Pitluck S."/>
            <person name="Chertkov O."/>
            <person name="Brettin T."/>
            <person name="Detter J.C."/>
            <person name="Han C."/>
            <person name="Larimer F."/>
            <person name="Land M."/>
            <person name="Hauser L."/>
            <person name="Kyrpides N."/>
            <person name="Ovchinnikova G."/>
            <person name="Orwin P."/>
            <person name="Leadbetter J.R."/>
            <person name="Spain J.C."/>
            <person name="Han J.I."/>
        </authorList>
    </citation>
    <scope>NUCLEOTIDE SEQUENCE</scope>
    <source>
        <strain evidence="3">S110</strain>
    </source>
</reference>
<dbReference type="GO" id="GO:0005524">
    <property type="term" value="F:ATP binding"/>
    <property type="evidence" value="ECO:0007669"/>
    <property type="project" value="InterPro"/>
</dbReference>
<name>C5CL31_VARPS</name>
<dbReference type="PANTHER" id="PTHR11070">
    <property type="entry name" value="UVRD / RECB / PCRA DNA HELICASE FAMILY MEMBER"/>
    <property type="match status" value="1"/>
</dbReference>
<evidence type="ECO:0000313" key="3">
    <source>
        <dbReference type="EMBL" id="ACS21182.1"/>
    </source>
</evidence>
<dbReference type="GO" id="GO:0005829">
    <property type="term" value="C:cytosol"/>
    <property type="evidence" value="ECO:0007669"/>
    <property type="project" value="TreeGrafter"/>
</dbReference>
<dbReference type="STRING" id="543728.Vapar_4576"/>
<dbReference type="Gene3D" id="3.40.50.300">
    <property type="entry name" value="P-loop containing nucleotide triphosphate hydrolases"/>
    <property type="match status" value="2"/>
</dbReference>
<dbReference type="Pfam" id="PF13538">
    <property type="entry name" value="UvrD_C_2"/>
    <property type="match status" value="1"/>
</dbReference>
<dbReference type="GO" id="GO:0003677">
    <property type="term" value="F:DNA binding"/>
    <property type="evidence" value="ECO:0007669"/>
    <property type="project" value="InterPro"/>
</dbReference>
<dbReference type="EMBL" id="CP001635">
    <property type="protein sequence ID" value="ACS21182.1"/>
    <property type="molecule type" value="Genomic_DNA"/>
</dbReference>
<dbReference type="eggNOG" id="COG1074">
    <property type="taxonomic scope" value="Bacteria"/>
</dbReference>
<dbReference type="SUPFAM" id="SSF52540">
    <property type="entry name" value="P-loop containing nucleoside triphosphate hydrolases"/>
    <property type="match status" value="1"/>
</dbReference>
<dbReference type="InterPro" id="IPR000212">
    <property type="entry name" value="DNA_helicase_UvrD/REP"/>
</dbReference>
<dbReference type="Pfam" id="PF13245">
    <property type="entry name" value="AAA_19"/>
    <property type="match status" value="1"/>
</dbReference>
<protein>
    <recommendedName>
        <fullName evidence="1">DNA 3'-5' helicase II</fullName>
    </recommendedName>
</protein>
<dbReference type="GO" id="GO:0033202">
    <property type="term" value="C:DNA helicase complex"/>
    <property type="evidence" value="ECO:0007669"/>
    <property type="project" value="TreeGrafter"/>
</dbReference>
<dbReference type="InterPro" id="IPR027785">
    <property type="entry name" value="UvrD-like_helicase_C"/>
</dbReference>
<dbReference type="AlphaFoldDB" id="C5CL31"/>
<feature type="domain" description="AAA+ ATPase" evidence="2">
    <location>
        <begin position="193"/>
        <end position="378"/>
    </location>
</feature>
<dbReference type="SMART" id="SM00382">
    <property type="entry name" value="AAA"/>
    <property type="match status" value="1"/>
</dbReference>
<dbReference type="HOGENOM" id="CLU_494038_0_0_4"/>
<accession>C5CL31</accession>
<dbReference type="GO" id="GO:0000725">
    <property type="term" value="P:recombinational repair"/>
    <property type="evidence" value="ECO:0007669"/>
    <property type="project" value="TreeGrafter"/>
</dbReference>
<evidence type="ECO:0000256" key="1">
    <source>
        <dbReference type="ARBA" id="ARBA00034923"/>
    </source>
</evidence>
<dbReference type="InterPro" id="IPR003593">
    <property type="entry name" value="AAA+_ATPase"/>
</dbReference>
<dbReference type="InterPro" id="IPR027417">
    <property type="entry name" value="P-loop_NTPase"/>
</dbReference>
<gene>
    <name evidence="3" type="ordered locus">Vapar_4576</name>
</gene>
<dbReference type="PANTHER" id="PTHR11070:SF2">
    <property type="entry name" value="ATP-DEPENDENT DNA HELICASE SRS2"/>
    <property type="match status" value="1"/>
</dbReference>
<sequence>MLRLLAGVLPDACTIYHSLQISYLHESTQRFGELDVVVAFPGGHLAVLEVKAGQVELSDRGIFKRYGASEKNLAHQAHAQLQGLIGRLRDSHLGEVRIAHFLLLPDFHVAQGSIGYPRDRIIDASQLDHMGALLTAACRHTPLEQEATQRLHDFLANRFAVVPDAAFRQGQRQSATRRLSEGLATWVPRITSPGGVYVVEATAGSGKTQLALALLQDADRQRQRARYVCFNRPLADHIAKLAPVRTAVGTADELGIAALRATGESPDFRNDGTVFRRGLEALRAASGDVEPNLDLLVIDESQDFDHDWLETLLPRLKPEGRLYVMGDTNQAIYRKDAFDLPDATRIVCSDNFRSPRQIVDTLNLLRLSAQPVVAKGPEAGEMPSTYVYELSDAGGLHATEQVVAGLLREGHVLEDIALVSFCGRQRSQLLKQERLGPWPLRRFTGEFDEADTPVWTTGELLAESVYRFKGQSAPVVVVCEMDFDELDDQRARMLFVAMTRAQAHLHLVMSGAAERALLARALDDASPAVGANP</sequence>
<evidence type="ECO:0000259" key="2">
    <source>
        <dbReference type="SMART" id="SM00382"/>
    </source>
</evidence>